<feature type="domain" description="PIN" evidence="8">
    <location>
        <begin position="4"/>
        <end position="137"/>
    </location>
</feature>
<dbReference type="Pfam" id="PF01850">
    <property type="entry name" value="PIN"/>
    <property type="match status" value="1"/>
</dbReference>
<comment type="cofactor">
    <cofactor evidence="1">
        <name>Mg(2+)</name>
        <dbReference type="ChEBI" id="CHEBI:18420"/>
    </cofactor>
</comment>
<dbReference type="GO" id="GO:0016787">
    <property type="term" value="F:hydrolase activity"/>
    <property type="evidence" value="ECO:0007669"/>
    <property type="project" value="UniProtKB-KW"/>
</dbReference>
<dbReference type="EMBL" id="JSZA02000113">
    <property type="protein sequence ID" value="KHD05898.1"/>
    <property type="molecule type" value="Genomic_DNA"/>
</dbReference>
<keyword evidence="5" id="KW-0378">Hydrolase</keyword>
<dbReference type="PANTHER" id="PTHR33653:SF1">
    <property type="entry name" value="RIBONUCLEASE VAPC2"/>
    <property type="match status" value="1"/>
</dbReference>
<evidence type="ECO:0000256" key="7">
    <source>
        <dbReference type="ARBA" id="ARBA00038093"/>
    </source>
</evidence>
<dbReference type="InterPro" id="IPR050556">
    <property type="entry name" value="Type_II_TA_system_RNase"/>
</dbReference>
<dbReference type="GO" id="GO:0004518">
    <property type="term" value="F:nuclease activity"/>
    <property type="evidence" value="ECO:0007669"/>
    <property type="project" value="UniProtKB-KW"/>
</dbReference>
<keyword evidence="10" id="KW-1185">Reference proteome</keyword>
<keyword evidence="4" id="KW-0479">Metal-binding</keyword>
<dbReference type="Gene3D" id="3.40.50.1010">
    <property type="entry name" value="5'-nuclease"/>
    <property type="match status" value="1"/>
</dbReference>
<evidence type="ECO:0000256" key="4">
    <source>
        <dbReference type="ARBA" id="ARBA00022723"/>
    </source>
</evidence>
<evidence type="ECO:0000259" key="8">
    <source>
        <dbReference type="Pfam" id="PF01850"/>
    </source>
</evidence>
<keyword evidence="2" id="KW-1277">Toxin-antitoxin system</keyword>
<evidence type="ECO:0000256" key="6">
    <source>
        <dbReference type="ARBA" id="ARBA00022842"/>
    </source>
</evidence>
<comment type="caution">
    <text evidence="9">The sequence shown here is derived from an EMBL/GenBank/DDBJ whole genome shotgun (WGS) entry which is preliminary data.</text>
</comment>
<name>A0A0A6P562_9GAMM</name>
<keyword evidence="3" id="KW-0540">Nuclease</keyword>
<dbReference type="Proteomes" id="UP000030428">
    <property type="component" value="Unassembled WGS sequence"/>
</dbReference>
<protein>
    <recommendedName>
        <fullName evidence="8">PIN domain-containing protein</fullName>
    </recommendedName>
</protein>
<evidence type="ECO:0000256" key="5">
    <source>
        <dbReference type="ARBA" id="ARBA00022801"/>
    </source>
</evidence>
<dbReference type="InterPro" id="IPR029060">
    <property type="entry name" value="PIN-like_dom_sf"/>
</dbReference>
<dbReference type="GO" id="GO:0046872">
    <property type="term" value="F:metal ion binding"/>
    <property type="evidence" value="ECO:0007669"/>
    <property type="project" value="UniProtKB-KW"/>
</dbReference>
<dbReference type="AlphaFoldDB" id="A0A0A6P562"/>
<evidence type="ECO:0000256" key="2">
    <source>
        <dbReference type="ARBA" id="ARBA00022649"/>
    </source>
</evidence>
<evidence type="ECO:0000256" key="3">
    <source>
        <dbReference type="ARBA" id="ARBA00022722"/>
    </source>
</evidence>
<sequence>MAKYFFDTDTLNSLVRKDSQHHKKVMNKILSLKGEGELFTSILSLYEMEYGVQHCKEEYKALAKKAVHAVIDNPNLTVLPLTERGAEIFGELKEAYQQNRTLGKKAIQKYNIDFMIASLAIEIEGILVSGDGVFKDIQDFRTDFRYENWHE</sequence>
<evidence type="ECO:0000313" key="10">
    <source>
        <dbReference type="Proteomes" id="UP000030428"/>
    </source>
</evidence>
<evidence type="ECO:0000313" key="9">
    <source>
        <dbReference type="EMBL" id="KHD05898.1"/>
    </source>
</evidence>
<gene>
    <name evidence="9" type="ORF">PN36_23270</name>
</gene>
<accession>A0A0A6P562</accession>
<dbReference type="SUPFAM" id="SSF88723">
    <property type="entry name" value="PIN domain-like"/>
    <property type="match status" value="1"/>
</dbReference>
<organism evidence="9 10">
    <name type="scientific">Candidatus Thiomargarita nelsonii</name>
    <dbReference type="NCBI Taxonomy" id="1003181"/>
    <lineage>
        <taxon>Bacteria</taxon>
        <taxon>Pseudomonadati</taxon>
        <taxon>Pseudomonadota</taxon>
        <taxon>Gammaproteobacteria</taxon>
        <taxon>Thiotrichales</taxon>
        <taxon>Thiotrichaceae</taxon>
        <taxon>Thiomargarita</taxon>
    </lineage>
</organism>
<proteinExistence type="inferred from homology"/>
<keyword evidence="6" id="KW-0460">Magnesium</keyword>
<reference evidence="9 10" key="1">
    <citation type="journal article" date="2016" name="Front. Microbiol.">
        <title>Single-Cell (Meta-)Genomics of a Dimorphic Candidatus Thiomargarita nelsonii Reveals Genomic Plasticity.</title>
        <authorList>
            <person name="Flood B.E."/>
            <person name="Fliss P."/>
            <person name="Jones D.S."/>
            <person name="Dick G.J."/>
            <person name="Jain S."/>
            <person name="Kaster A.K."/>
            <person name="Winkel M."/>
            <person name="Mussmann M."/>
            <person name="Bailey J."/>
        </authorList>
    </citation>
    <scope>NUCLEOTIDE SEQUENCE [LARGE SCALE GENOMIC DNA]</scope>
    <source>
        <strain evidence="9">Hydrate Ridge</strain>
    </source>
</reference>
<dbReference type="PANTHER" id="PTHR33653">
    <property type="entry name" value="RIBONUCLEASE VAPC2"/>
    <property type="match status" value="1"/>
</dbReference>
<evidence type="ECO:0000256" key="1">
    <source>
        <dbReference type="ARBA" id="ARBA00001946"/>
    </source>
</evidence>
<comment type="similarity">
    <text evidence="7">Belongs to the PINc/VapC protein family.</text>
</comment>
<dbReference type="InterPro" id="IPR002716">
    <property type="entry name" value="PIN_dom"/>
</dbReference>